<proteinExistence type="inferred from homology"/>
<dbReference type="Proteomes" id="UP000095228">
    <property type="component" value="Chromosome"/>
</dbReference>
<feature type="active site" evidence="5 6">
    <location>
        <position position="289"/>
    </location>
</feature>
<dbReference type="PANTHER" id="PTHR42872:SF6">
    <property type="entry name" value="PROTEIN-GLUTAMATE METHYLESTERASE_PROTEIN-GLUTAMINE GLUTAMINASE"/>
    <property type="match status" value="1"/>
</dbReference>
<feature type="domain" description="CheB-type methylesterase" evidence="9">
    <location>
        <begin position="148"/>
        <end position="342"/>
    </location>
</feature>
<dbReference type="NCBIfam" id="NF009206">
    <property type="entry name" value="PRK12555.1"/>
    <property type="match status" value="1"/>
</dbReference>
<dbReference type="GO" id="GO:0000156">
    <property type="term" value="F:phosphorelay response regulator activity"/>
    <property type="evidence" value="ECO:0007669"/>
    <property type="project" value="InterPro"/>
</dbReference>
<evidence type="ECO:0000313" key="10">
    <source>
        <dbReference type="EMBL" id="AOS45102.1"/>
    </source>
</evidence>
<evidence type="ECO:0000313" key="11">
    <source>
        <dbReference type="Proteomes" id="UP000095228"/>
    </source>
</evidence>
<reference evidence="10 11" key="1">
    <citation type="submission" date="2016-06" db="EMBL/GenBank/DDBJ databases">
        <title>Three novel species with peptidoglycan cell walls form the new genus Lacunisphaera gen. nov. in the family Opitutaceae of the verrucomicrobial subdivision 4.</title>
        <authorList>
            <person name="Rast P."/>
            <person name="Gloeckner I."/>
            <person name="Jogler M."/>
            <person name="Boedeker C."/>
            <person name="Jeske O."/>
            <person name="Wiegand S."/>
            <person name="Reinhardt R."/>
            <person name="Schumann P."/>
            <person name="Rohde M."/>
            <person name="Spring S."/>
            <person name="Gloeckner F.O."/>
            <person name="Jogler C."/>
        </authorList>
    </citation>
    <scope>NUCLEOTIDE SEQUENCE [LARGE SCALE GENOMIC DNA]</scope>
    <source>
        <strain evidence="10 11">IG16b</strain>
    </source>
</reference>
<keyword evidence="1 5" id="KW-0963">Cytoplasm</keyword>
<organism evidence="10 11">
    <name type="scientific">Lacunisphaera limnophila</name>
    <dbReference type="NCBI Taxonomy" id="1838286"/>
    <lineage>
        <taxon>Bacteria</taxon>
        <taxon>Pseudomonadati</taxon>
        <taxon>Verrucomicrobiota</taxon>
        <taxon>Opitutia</taxon>
        <taxon>Opitutales</taxon>
        <taxon>Opitutaceae</taxon>
        <taxon>Lacunisphaera</taxon>
    </lineage>
</organism>
<name>A0A1D8AW29_9BACT</name>
<dbReference type="Gene3D" id="3.40.50.180">
    <property type="entry name" value="Methylesterase CheB, C-terminal domain"/>
    <property type="match status" value="1"/>
</dbReference>
<dbReference type="PROSITE" id="PS50122">
    <property type="entry name" value="CHEB"/>
    <property type="match status" value="1"/>
</dbReference>
<dbReference type="Gene3D" id="3.40.50.2300">
    <property type="match status" value="1"/>
</dbReference>
<dbReference type="PANTHER" id="PTHR42872">
    <property type="entry name" value="PROTEIN-GLUTAMATE METHYLESTERASE/PROTEIN-GLUTAMINE GLUTAMINASE"/>
    <property type="match status" value="1"/>
</dbReference>
<dbReference type="KEGG" id="obg:Verru16b_02178"/>
<comment type="catalytic activity">
    <reaction evidence="5">
        <text>L-glutaminyl-[protein] + H2O = L-glutamyl-[protein] + NH4(+)</text>
        <dbReference type="Rhea" id="RHEA:16441"/>
        <dbReference type="Rhea" id="RHEA-COMP:10207"/>
        <dbReference type="Rhea" id="RHEA-COMP:10208"/>
        <dbReference type="ChEBI" id="CHEBI:15377"/>
        <dbReference type="ChEBI" id="CHEBI:28938"/>
        <dbReference type="ChEBI" id="CHEBI:29973"/>
        <dbReference type="ChEBI" id="CHEBI:30011"/>
        <dbReference type="EC" id="3.5.1.44"/>
    </reaction>
</comment>
<evidence type="ECO:0000256" key="2">
    <source>
        <dbReference type="ARBA" id="ARBA00022500"/>
    </source>
</evidence>
<dbReference type="GO" id="GO:0008984">
    <property type="term" value="F:protein-glutamate methylesterase activity"/>
    <property type="evidence" value="ECO:0007669"/>
    <property type="project" value="UniProtKB-UniRule"/>
</dbReference>
<feature type="active site" evidence="5 6">
    <location>
        <position position="192"/>
    </location>
</feature>
<feature type="active site" evidence="5 6">
    <location>
        <position position="166"/>
    </location>
</feature>
<evidence type="ECO:0000259" key="9">
    <source>
        <dbReference type="PROSITE" id="PS50122"/>
    </source>
</evidence>
<dbReference type="AlphaFoldDB" id="A0A1D8AW29"/>
<keyword evidence="3 5" id="KW-0378">Hydrolase</keyword>
<dbReference type="STRING" id="1838286.Verru16b_02178"/>
<keyword evidence="5 7" id="KW-0597">Phosphoprotein</keyword>
<dbReference type="InterPro" id="IPR008248">
    <property type="entry name" value="CheB-like"/>
</dbReference>
<dbReference type="HAMAP" id="MF_00099">
    <property type="entry name" value="CheB_chemtxs"/>
    <property type="match status" value="1"/>
</dbReference>
<dbReference type="NCBIfam" id="NF001965">
    <property type="entry name" value="PRK00742.1"/>
    <property type="match status" value="1"/>
</dbReference>
<dbReference type="PIRSF" id="PIRSF000876">
    <property type="entry name" value="RR_chemtxs_CheB"/>
    <property type="match status" value="1"/>
</dbReference>
<evidence type="ECO:0000256" key="1">
    <source>
        <dbReference type="ARBA" id="ARBA00022490"/>
    </source>
</evidence>
<dbReference type="InterPro" id="IPR035909">
    <property type="entry name" value="CheB_C"/>
</dbReference>
<dbReference type="GO" id="GO:0005737">
    <property type="term" value="C:cytoplasm"/>
    <property type="evidence" value="ECO:0007669"/>
    <property type="project" value="UniProtKB-SubCell"/>
</dbReference>
<evidence type="ECO:0000256" key="6">
    <source>
        <dbReference type="PROSITE-ProRule" id="PRU00050"/>
    </source>
</evidence>
<comment type="catalytic activity">
    <reaction evidence="4 5">
        <text>[protein]-L-glutamate 5-O-methyl ester + H2O = L-glutamyl-[protein] + methanol + H(+)</text>
        <dbReference type="Rhea" id="RHEA:23236"/>
        <dbReference type="Rhea" id="RHEA-COMP:10208"/>
        <dbReference type="Rhea" id="RHEA-COMP:10311"/>
        <dbReference type="ChEBI" id="CHEBI:15377"/>
        <dbReference type="ChEBI" id="CHEBI:15378"/>
        <dbReference type="ChEBI" id="CHEBI:17790"/>
        <dbReference type="ChEBI" id="CHEBI:29973"/>
        <dbReference type="ChEBI" id="CHEBI:82795"/>
        <dbReference type="EC" id="3.1.1.61"/>
    </reaction>
</comment>
<dbReference type="SUPFAM" id="SSF52172">
    <property type="entry name" value="CheY-like"/>
    <property type="match status" value="1"/>
</dbReference>
<comment type="PTM">
    <text evidence="5">Phosphorylated by CheA. Phosphorylation of the N-terminal regulatory domain activates the methylesterase activity.</text>
</comment>
<keyword evidence="2 5" id="KW-0145">Chemotaxis</keyword>
<comment type="subcellular location">
    <subcellularLocation>
        <location evidence="5">Cytoplasm</location>
    </subcellularLocation>
</comment>
<evidence type="ECO:0000259" key="8">
    <source>
        <dbReference type="PROSITE" id="PS50110"/>
    </source>
</evidence>
<feature type="modified residue" description="4-aspartylphosphate" evidence="5 7">
    <location>
        <position position="59"/>
    </location>
</feature>
<dbReference type="Pfam" id="PF01339">
    <property type="entry name" value="CheB_methylest"/>
    <property type="match status" value="1"/>
</dbReference>
<comment type="function">
    <text evidence="5">Involved in chemotaxis. Part of a chemotaxis signal transduction system that modulates chemotaxis in response to various stimuli. Catalyzes the demethylation of specific methylglutamate residues introduced into the chemoreceptors (methyl-accepting chemotaxis proteins or MCP) by CheR. Also mediates the irreversible deamidation of specific glutamine residues to glutamic acid.</text>
</comment>
<dbReference type="GO" id="GO:0050568">
    <property type="term" value="F:protein-glutamine glutaminase activity"/>
    <property type="evidence" value="ECO:0007669"/>
    <property type="project" value="UniProtKB-UniRule"/>
</dbReference>
<evidence type="ECO:0000256" key="3">
    <source>
        <dbReference type="ARBA" id="ARBA00022801"/>
    </source>
</evidence>
<evidence type="ECO:0000256" key="7">
    <source>
        <dbReference type="PROSITE-ProRule" id="PRU00169"/>
    </source>
</evidence>
<dbReference type="SUPFAM" id="SSF52738">
    <property type="entry name" value="Methylesterase CheB, C-terminal domain"/>
    <property type="match status" value="1"/>
</dbReference>
<feature type="domain" description="Response regulatory" evidence="8">
    <location>
        <begin position="8"/>
        <end position="125"/>
    </location>
</feature>
<dbReference type="EC" id="3.1.1.61" evidence="5"/>
<dbReference type="PROSITE" id="PS50110">
    <property type="entry name" value="RESPONSE_REGULATORY"/>
    <property type="match status" value="1"/>
</dbReference>
<sequence>MNPSRKIRVLIVDDSAFVRKVATDTLAADPGIEVVGTAADPYEARDRIRELQPDVVTLDLEMPRMDGLTFLRLLMEHRPLPVIVLSSLSQRGSDFALEALRLGAVDVLGKPSGSSSFGNLGPQLIAMVKTAAVARIRRAGVAPTGARALPGRLRIDRRACILLGASTGGPESLREVLTALPAGLPGIAIVQHIPAGFSRAYADRLNGLCAFPVREAVDGERLDPNMALLAPGNFHLMLAWQGDHYRVRVVDGPQIWHQRPAVDLLFKSAADCGAGPHAIAGVLTGMGKDGAEGLLRLREKGASTFAQDEASCIVYGMPKAAWENGGAQRQLPLDRMAAHLTAHFLAPLSHSTPPTPAAYRHE</sequence>
<dbReference type="PATRIC" id="fig|1838286.3.peg.2190"/>
<evidence type="ECO:0000256" key="5">
    <source>
        <dbReference type="HAMAP-Rule" id="MF_00099"/>
    </source>
</evidence>
<dbReference type="InterPro" id="IPR000673">
    <property type="entry name" value="Sig_transdc_resp-reg_Me-estase"/>
</dbReference>
<keyword evidence="11" id="KW-1185">Reference proteome</keyword>
<dbReference type="GO" id="GO:0006935">
    <property type="term" value="P:chemotaxis"/>
    <property type="evidence" value="ECO:0007669"/>
    <property type="project" value="UniProtKB-UniRule"/>
</dbReference>
<dbReference type="EMBL" id="CP016094">
    <property type="protein sequence ID" value="AOS45102.1"/>
    <property type="molecule type" value="Genomic_DNA"/>
</dbReference>
<dbReference type="EC" id="3.5.1.44" evidence="5"/>
<dbReference type="OrthoDB" id="9793421at2"/>
<gene>
    <name evidence="10" type="primary">cheB_1</name>
    <name evidence="5" type="synonym">cheB</name>
    <name evidence="10" type="ORF">Verru16b_02178</name>
</gene>
<dbReference type="InterPro" id="IPR011006">
    <property type="entry name" value="CheY-like_superfamily"/>
</dbReference>
<protein>
    <recommendedName>
        <fullName evidence="5">Protein-glutamate methylesterase/protein-glutamine glutaminase</fullName>
        <ecNumber evidence="5">3.1.1.61</ecNumber>
        <ecNumber evidence="5">3.5.1.44</ecNumber>
    </recommendedName>
</protein>
<dbReference type="CDD" id="cd16432">
    <property type="entry name" value="CheB_Rec"/>
    <property type="match status" value="1"/>
</dbReference>
<dbReference type="CDD" id="cd17541">
    <property type="entry name" value="REC_CheB-like"/>
    <property type="match status" value="1"/>
</dbReference>
<comment type="domain">
    <text evidence="5">Contains a C-terminal catalytic domain, and an N-terminal region which modulates catalytic activity.</text>
</comment>
<dbReference type="InterPro" id="IPR001789">
    <property type="entry name" value="Sig_transdc_resp-reg_receiver"/>
</dbReference>
<dbReference type="Pfam" id="PF00072">
    <property type="entry name" value="Response_reg"/>
    <property type="match status" value="1"/>
</dbReference>
<comment type="similarity">
    <text evidence="5">Belongs to the CheB family.</text>
</comment>
<dbReference type="RefSeq" id="WP_083270279.1">
    <property type="nucleotide sequence ID" value="NZ_CP016094.1"/>
</dbReference>
<evidence type="ECO:0000256" key="4">
    <source>
        <dbReference type="ARBA" id="ARBA00048267"/>
    </source>
</evidence>
<dbReference type="SMART" id="SM00448">
    <property type="entry name" value="REC"/>
    <property type="match status" value="1"/>
</dbReference>
<accession>A0A1D8AW29</accession>